<reference evidence="3 8" key="1">
    <citation type="submission" date="2016-02" db="EMBL/GenBank/DDBJ databases">
        <authorList>
            <consortium name="Pathogen Informatics"/>
        </authorList>
    </citation>
    <scope>NUCLEOTIDE SEQUENCE [LARGE SCALE GENOMIC DNA]</scope>
    <source>
        <strain evidence="3 8">K173</strain>
        <strain evidence="4 12">NK65 ny</strain>
        <strain evidence="5 11">NK65e</strain>
        <strain evidence="7 9">SP11 Antwerpcl1</strain>
        <strain evidence="6 10">SP11 RLL</strain>
    </source>
</reference>
<dbReference type="AlphaFoldDB" id="A0A0Z0AC45"/>
<feature type="compositionally biased region" description="Basic residues" evidence="1">
    <location>
        <begin position="438"/>
        <end position="455"/>
    </location>
</feature>
<gene>
    <name evidence="3" type="ORF">PBK173_000431800</name>
    <name evidence="5" type="ORF">PBNK65E_000421300</name>
    <name evidence="4" type="ORF">PBNK65NY_000420600</name>
    <name evidence="7" type="ORF">PBSP11A_000421000</name>
    <name evidence="6" type="ORF">PBSP11RLL_000420600</name>
</gene>
<dbReference type="Proteomes" id="UP000219974">
    <property type="component" value="Chromosome 14"/>
</dbReference>
<evidence type="ECO:0000313" key="10">
    <source>
        <dbReference type="Proteomes" id="UP000219974"/>
    </source>
</evidence>
<keyword evidence="2" id="KW-0472">Membrane</keyword>
<sequence>MKVSSAHTPLAKDENIQLVKHPINIKKKKKKNNKILFYLKYESKINYLLQDGTKIKRITNSKIGEDIKVYNNNDHVNDEEKIYPYHGTSLYLNSPENYDKNMNAQNLNNMSIKPEILSYNYIMQSPPGKKKQPRANKSIILNKIIKNNKYEVNKFNNSYLYSINYNKNCFVENKKQYIHSSENISPNINGIKSNRKNNCMDMKSNIIENELKQKYYCSDKDAMHASIPKEEPKLIKKCHDIKNNKNYIEEYDSSSKNLLQIYKHRYLQNISKNCIIKSPCRYSEQSNIDKYDHNLSNINSNNVNKLINKEYYKNDIVKNNLNQKYNLDANIISIREIIKYSNILHSQQNNTSEHIKNLHNTQENKPYILSFQNINQNNNIKNISNVNIIRKNANSFINNYNINKQNAKLVQKEFEKNDNEYPKINTFSLYPSFNRKIKQNAKKKTKTKKKKKKLRNQSIEKSNNVERSDSYIKTDMHKKEHEEVINKLKKIHQEKQNDIKNILVEELKNDIYSTIFERKQDFAKSENTNNKKSNLKNISHFNIDTKLVEDQNYNNTLHPDNLKLKHLDNGISEIIYLEKYEAKIKYNNSSNINKNNSKLNNLADSLNTNPNNLQNAIIKEKEVQEGTLQKVTKNEDNSKNGNFPNLTTKTEKNNSPYEKYHNKKEERQIILNNNKKNIVKNKSKIIIKKLEKLNSKEYISIKIENNKSCRKNHTEKRNIHLNKNEKNIMPNRIVNFQGNENNAKSYSSYSALIKQKNFETVKRNFNSEPYSTDLNNYTNYFKNKIKQTEIKLFFSVFFFVHKNEIHVNERISIYTNIADNINQTIFNILKYQKISLLFHIFLYTLNIFSFYKLLKNKTLFEDNNNIEKTTIYVMYLIVVELYIFLLNNFYYFFIKCHIREIIFSLDKANLVYALDKVFPQYTSIFKQILFANKNTYNLFFQEIQKYENSQEQISIIQYIKKIQNSNYKVKNKQKVDSKNNEEYNKNDSNIFNINELYNNSNNTNPPLHYICDVSNVMNKKQVEGDLTDMLIRNKNNNKVSNNSLFFNIPFPYIKKETMDIHNVHSNRKDISTNAYIYSSINANKNYNFSQFSDTARHELMKQKNNIEQIYFNTKLEKKNSTEENIKDLIFLILKKQKKQKLNTFLSLKLRGYYNFLIIIIMFLLIYSIYFFQNGDLFNFPMQSNTSFFILISFIVLFQLILCITLEIKTIFIQKINKFLNSRIKNLDYEMNTDFCCIH</sequence>
<protein>
    <submittedName>
        <fullName evidence="3">Uncharacterized protein</fullName>
    </submittedName>
</protein>
<dbReference type="Proteomes" id="UP000219860">
    <property type="component" value="Chromosome 14"/>
</dbReference>
<evidence type="ECO:0000313" key="4">
    <source>
        <dbReference type="EMBL" id="SCM25977.1"/>
    </source>
</evidence>
<evidence type="ECO:0000313" key="5">
    <source>
        <dbReference type="EMBL" id="SCN28211.1"/>
    </source>
</evidence>
<dbReference type="EMBL" id="LT608262">
    <property type="protein sequence ID" value="SCO63971.1"/>
    <property type="molecule type" value="Genomic_DNA"/>
</dbReference>
<dbReference type="EMBL" id="LT160034">
    <property type="protein sequence ID" value="CXJ10792.1"/>
    <property type="molecule type" value="Genomic_DNA"/>
</dbReference>
<name>A0A0Z0AC45_PLABE</name>
<evidence type="ECO:0000313" key="3">
    <source>
        <dbReference type="EMBL" id="CXJ10792.1"/>
    </source>
</evidence>
<feature type="region of interest" description="Disordered" evidence="1">
    <location>
        <begin position="438"/>
        <end position="465"/>
    </location>
</feature>
<dbReference type="Proteomes" id="UP000069549">
    <property type="component" value="Chromosome 14"/>
</dbReference>
<feature type="transmembrane region" description="Helical" evidence="2">
    <location>
        <begin position="1152"/>
        <end position="1171"/>
    </location>
</feature>
<feature type="compositionally biased region" description="Polar residues" evidence="1">
    <location>
        <begin position="639"/>
        <end position="656"/>
    </location>
</feature>
<dbReference type="EMBL" id="LT614640">
    <property type="protein sequence ID" value="SCN28211.1"/>
    <property type="molecule type" value="Genomic_DNA"/>
</dbReference>
<evidence type="ECO:0000313" key="11">
    <source>
        <dbReference type="Proteomes" id="UP000220214"/>
    </source>
</evidence>
<evidence type="ECO:0000313" key="6">
    <source>
        <dbReference type="EMBL" id="SCO62413.1"/>
    </source>
</evidence>
<accession>A0A0Z0AC45</accession>
<evidence type="ECO:0000313" key="12">
    <source>
        <dbReference type="Proteomes" id="UP000516480"/>
    </source>
</evidence>
<dbReference type="OrthoDB" id="384723at2759"/>
<organism evidence="3 8">
    <name type="scientific">Plasmodium berghei</name>
    <dbReference type="NCBI Taxonomy" id="5821"/>
    <lineage>
        <taxon>Eukaryota</taxon>
        <taxon>Sar</taxon>
        <taxon>Alveolata</taxon>
        <taxon>Apicomplexa</taxon>
        <taxon>Aconoidasida</taxon>
        <taxon>Haemosporida</taxon>
        <taxon>Plasmodiidae</taxon>
        <taxon>Plasmodium</taxon>
        <taxon>Plasmodium (Vinckeia)</taxon>
    </lineage>
</organism>
<evidence type="ECO:0000313" key="9">
    <source>
        <dbReference type="Proteomes" id="UP000219860"/>
    </source>
</evidence>
<feature type="region of interest" description="Disordered" evidence="1">
    <location>
        <begin position="629"/>
        <end position="658"/>
    </location>
</feature>
<evidence type="ECO:0000256" key="1">
    <source>
        <dbReference type="SAM" id="MobiDB-lite"/>
    </source>
</evidence>
<keyword evidence="2" id="KW-1133">Transmembrane helix</keyword>
<keyword evidence="2" id="KW-0812">Transmembrane</keyword>
<feature type="transmembrane region" description="Helical" evidence="2">
    <location>
        <begin position="1186"/>
        <end position="1207"/>
    </location>
</feature>
<dbReference type="Proteomes" id="UP000220214">
    <property type="component" value="Chromosome 14"/>
</dbReference>
<evidence type="ECO:0000313" key="8">
    <source>
        <dbReference type="Proteomes" id="UP000069549"/>
    </source>
</evidence>
<evidence type="ECO:0000313" key="7">
    <source>
        <dbReference type="EMBL" id="SCO63971.1"/>
    </source>
</evidence>
<proteinExistence type="predicted"/>
<dbReference type="EMBL" id="LT608150">
    <property type="protein sequence ID" value="SCM25977.1"/>
    <property type="molecule type" value="Genomic_DNA"/>
</dbReference>
<dbReference type="VEuPathDB" id="PlasmoDB:PBANKA_1404500"/>
<dbReference type="OMA" id="AMHASIP"/>
<evidence type="ECO:0000256" key="2">
    <source>
        <dbReference type="SAM" id="Phobius"/>
    </source>
</evidence>
<dbReference type="EMBL" id="LT608278">
    <property type="protein sequence ID" value="SCO62413.1"/>
    <property type="molecule type" value="Genomic_DNA"/>
</dbReference>
<feature type="transmembrane region" description="Helical" evidence="2">
    <location>
        <begin position="871"/>
        <end position="893"/>
    </location>
</feature>
<dbReference type="Proteomes" id="UP000516480">
    <property type="component" value="Chromosome 14"/>
</dbReference>